<keyword evidence="4" id="KW-1185">Reference proteome</keyword>
<dbReference type="KEGG" id="sapo:SAPIO_CDS10339"/>
<dbReference type="EMBL" id="JOWA01000165">
    <property type="protein sequence ID" value="KEZ38984.1"/>
    <property type="molecule type" value="Genomic_DNA"/>
</dbReference>
<reference evidence="3 4" key="1">
    <citation type="journal article" date="2014" name="Genome Announc.">
        <title>Draft genome sequence of the pathogenic fungus Scedosporium apiospermum.</title>
        <authorList>
            <person name="Vandeputte P."/>
            <person name="Ghamrawi S."/>
            <person name="Rechenmann M."/>
            <person name="Iltis A."/>
            <person name="Giraud S."/>
            <person name="Fleury M."/>
            <person name="Thornton C."/>
            <person name="Delhaes L."/>
            <person name="Meyer W."/>
            <person name="Papon N."/>
            <person name="Bouchara J.P."/>
        </authorList>
    </citation>
    <scope>NUCLEOTIDE SEQUENCE [LARGE SCALE GENOMIC DNA]</scope>
    <source>
        <strain evidence="3 4">IHEM 14462</strain>
    </source>
</reference>
<dbReference type="Proteomes" id="UP000028545">
    <property type="component" value="Unassembled WGS sequence"/>
</dbReference>
<sequence>MSTNSSPTFKVELPTLQSDDYVAYHGTDTLAIMTVRDHGVALTKALNCTERTLLIYSEVVFLSSELIKIPGLNLGIFCNQLVLSLGRACIDVSGANGSSGTSDHIDGVDGGDAGSITLYVEDPSPDLVTNLTLKAYGGDGGRGFSQAVGTGAGGKGGDGGLCGTVKCYTGSGAQQYAQSLYKKTSKSTWTEWVQAISETMETDAEALLSYGIDKTIVEAWQLAIKKSVDWATALKKVHTSLTYLIDENSMDLDHVSPGALTVKSAETLIKSVKKLLEGSGVPFAQDGLEVEAFLSLADHCDSFTGSVQKEKQIQELIGSATSLTEKFVRNEGGGGEEPWEDEPFSSPNFLLKKILLDLRVATVRFENALAHKVCQLGGGKGGSGGTGATSDIPSGKRGEDKPDKPAVARVISLEGNAKDCDIDEACAIPEQCQMLLDKADGMYFTNSALQYPLAMRLYYRLTRRLAFLDALAKDKEASTRPLAKAYGTIETTYALTTDALGQLDRIYETAKLRLNKMKLGQDMFCHSPTWVSRLSLTFYEQRVKNMLENLSLIEKVYGQYAEAEQREQVLKDQVSNARQTNDINISAARNQIDVLTKPGGELDTAGITIAQYSPKLAAERKKLGASLEKLQKCIEGYFHVSTENLLEAFCMISFAPHAPMIAVQGAEVLYKSWTKVENLEGMPVQKEYIVDKLEACRGTISSLTESYKFAKNGELTVDDPGYGKVLAMADTLQQLLNDFKKAIPKELQQAVQADVKKFIELVAKRNDAVIVYNAQVQYLLELKRMVKALEQESKSLGEQALTLNASLPAIYFWLKRLRNSTQLDILQRLNYEGRALAFWGPLDIKTVKFDPPGPLDGSVQLQNHQEKLEKMFEDCYGALQGGAWNHWPGSRNLVEAGTAVDVSNDVLDQLRDPVPSTEDDGGEESEVYEAVFSITPRSNRSFLDMANVRLTQVRVWLLGATVSGGDDGHSPQWVKVEVEHIGGETVWDQDGTPFKFAHAPVHLQFTYNTAIFNAERKFSGESKLVYGRQAIENDFSGRGGGKPKAEDRPPLGPFTDWRIEVRRDVNPGLDLTGVTKVWIEFCGRNLPATKLKDA</sequence>
<feature type="compositionally biased region" description="Basic and acidic residues" evidence="2">
    <location>
        <begin position="394"/>
        <end position="404"/>
    </location>
</feature>
<protein>
    <submittedName>
        <fullName evidence="3">Uncharacterized protein</fullName>
    </submittedName>
</protein>
<evidence type="ECO:0000313" key="3">
    <source>
        <dbReference type="EMBL" id="KEZ38984.1"/>
    </source>
</evidence>
<name>A0A084FV72_PSEDA</name>
<keyword evidence="1" id="KW-0175">Coiled coil</keyword>
<feature type="region of interest" description="Disordered" evidence="2">
    <location>
        <begin position="379"/>
        <end position="404"/>
    </location>
</feature>
<dbReference type="OrthoDB" id="10016792at2759"/>
<dbReference type="GeneID" id="27719525"/>
<dbReference type="OMA" id="GQDMFGH"/>
<organism evidence="3 4">
    <name type="scientific">Pseudallescheria apiosperma</name>
    <name type="common">Scedosporium apiospermum</name>
    <dbReference type="NCBI Taxonomy" id="563466"/>
    <lineage>
        <taxon>Eukaryota</taxon>
        <taxon>Fungi</taxon>
        <taxon>Dikarya</taxon>
        <taxon>Ascomycota</taxon>
        <taxon>Pezizomycotina</taxon>
        <taxon>Sordariomycetes</taxon>
        <taxon>Hypocreomycetidae</taxon>
        <taxon>Microascales</taxon>
        <taxon>Microascaceae</taxon>
        <taxon>Scedosporium</taxon>
    </lineage>
</organism>
<dbReference type="AlphaFoldDB" id="A0A084FV72"/>
<accession>A0A084FV72</accession>
<dbReference type="RefSeq" id="XP_016638783.1">
    <property type="nucleotide sequence ID" value="XM_016783943.1"/>
</dbReference>
<feature type="coiled-coil region" evidence="1">
    <location>
        <begin position="553"/>
        <end position="580"/>
    </location>
</feature>
<evidence type="ECO:0000313" key="4">
    <source>
        <dbReference type="Proteomes" id="UP000028545"/>
    </source>
</evidence>
<comment type="caution">
    <text evidence="3">The sequence shown here is derived from an EMBL/GenBank/DDBJ whole genome shotgun (WGS) entry which is preliminary data.</text>
</comment>
<proteinExistence type="predicted"/>
<evidence type="ECO:0000256" key="2">
    <source>
        <dbReference type="SAM" id="MobiDB-lite"/>
    </source>
</evidence>
<dbReference type="HOGENOM" id="CLU_010836_0_0_1"/>
<gene>
    <name evidence="3" type="ORF">SAPIO_CDS10339</name>
</gene>
<evidence type="ECO:0000256" key="1">
    <source>
        <dbReference type="SAM" id="Coils"/>
    </source>
</evidence>
<dbReference type="VEuPathDB" id="FungiDB:SAPIO_CDS10339"/>